<dbReference type="Proteomes" id="UP000244496">
    <property type="component" value="Chromosome"/>
</dbReference>
<dbReference type="PANTHER" id="PTHR33337:SF40">
    <property type="entry name" value="CENP-V_GFA DOMAIN-CONTAINING PROTEIN-RELATED"/>
    <property type="match status" value="1"/>
</dbReference>
<evidence type="ECO:0000313" key="6">
    <source>
        <dbReference type="EMBL" id="AWB49867.1"/>
    </source>
</evidence>
<dbReference type="Pfam" id="PF04828">
    <property type="entry name" value="GFA"/>
    <property type="match status" value="1"/>
</dbReference>
<evidence type="ECO:0000256" key="2">
    <source>
        <dbReference type="ARBA" id="ARBA00022723"/>
    </source>
</evidence>
<dbReference type="InterPro" id="IPR011057">
    <property type="entry name" value="Mss4-like_sf"/>
</dbReference>
<comment type="similarity">
    <text evidence="1">Belongs to the Gfa family.</text>
</comment>
<feature type="domain" description="CENP-V/GFA" evidence="5">
    <location>
        <begin position="1"/>
        <end position="115"/>
    </location>
</feature>
<keyword evidence="3" id="KW-0862">Zinc</keyword>
<dbReference type="RefSeq" id="WP_108436684.1">
    <property type="nucleotide sequence ID" value="NZ_CP028918.1"/>
</dbReference>
<evidence type="ECO:0000259" key="5">
    <source>
        <dbReference type="PROSITE" id="PS51891"/>
    </source>
</evidence>
<evidence type="ECO:0000256" key="1">
    <source>
        <dbReference type="ARBA" id="ARBA00005495"/>
    </source>
</evidence>
<dbReference type="GO" id="GO:0016846">
    <property type="term" value="F:carbon-sulfur lyase activity"/>
    <property type="evidence" value="ECO:0007669"/>
    <property type="project" value="InterPro"/>
</dbReference>
<organism evidence="6 7">
    <name type="scientific">Paragemmobacter aquarius</name>
    <dbReference type="NCBI Taxonomy" id="2169400"/>
    <lineage>
        <taxon>Bacteria</taxon>
        <taxon>Pseudomonadati</taxon>
        <taxon>Pseudomonadota</taxon>
        <taxon>Alphaproteobacteria</taxon>
        <taxon>Rhodobacterales</taxon>
        <taxon>Paracoccaceae</taxon>
        <taxon>Paragemmobacter</taxon>
    </lineage>
</organism>
<dbReference type="InterPro" id="IPR006913">
    <property type="entry name" value="CENP-V/GFA"/>
</dbReference>
<keyword evidence="7" id="KW-1185">Reference proteome</keyword>
<dbReference type="EMBL" id="CP028918">
    <property type="protein sequence ID" value="AWB49867.1"/>
    <property type="molecule type" value="Genomic_DNA"/>
</dbReference>
<keyword evidence="2" id="KW-0479">Metal-binding</keyword>
<evidence type="ECO:0000313" key="7">
    <source>
        <dbReference type="Proteomes" id="UP000244496"/>
    </source>
</evidence>
<accession>A0A2S0UPZ3</accession>
<sequence>MRGSCLCGAVVFESDAALRPVIACHCTQCRKTSGHFWAATSVPREALRIVKDDGLAWFQSSATARRGFCKTCGSSLFWDPVEGDAISIGAGCIDGATGVAVDCHWYVDDKGDYYQLTDGLPQFTAAS</sequence>
<evidence type="ECO:0000256" key="4">
    <source>
        <dbReference type="ARBA" id="ARBA00023239"/>
    </source>
</evidence>
<name>A0A2S0UPZ3_9RHOB</name>
<dbReference type="PROSITE" id="PS51891">
    <property type="entry name" value="CENP_V_GFA"/>
    <property type="match status" value="1"/>
</dbReference>
<proteinExistence type="inferred from homology"/>
<protein>
    <submittedName>
        <fullName evidence="6">Aldehyde-activating protein</fullName>
    </submittedName>
</protein>
<dbReference type="KEGG" id="geh:HYN69_16345"/>
<gene>
    <name evidence="6" type="ORF">HYN69_16345</name>
</gene>
<dbReference type="Gene3D" id="3.90.1590.10">
    <property type="entry name" value="glutathione-dependent formaldehyde- activating enzyme (gfa)"/>
    <property type="match status" value="1"/>
</dbReference>
<dbReference type="PANTHER" id="PTHR33337">
    <property type="entry name" value="GFA DOMAIN-CONTAINING PROTEIN"/>
    <property type="match status" value="1"/>
</dbReference>
<dbReference type="AlphaFoldDB" id="A0A2S0UPZ3"/>
<keyword evidence="4" id="KW-0456">Lyase</keyword>
<dbReference type="SUPFAM" id="SSF51316">
    <property type="entry name" value="Mss4-like"/>
    <property type="match status" value="1"/>
</dbReference>
<dbReference type="GO" id="GO:0046872">
    <property type="term" value="F:metal ion binding"/>
    <property type="evidence" value="ECO:0007669"/>
    <property type="project" value="UniProtKB-KW"/>
</dbReference>
<dbReference type="OrthoDB" id="9807246at2"/>
<reference evidence="6 7" key="1">
    <citation type="submission" date="2018-04" db="EMBL/GenBank/DDBJ databases">
        <title>Genome sequencing of Gemmobacter.</title>
        <authorList>
            <person name="Yi H."/>
            <person name="Baek M.-G."/>
        </authorList>
    </citation>
    <scope>NUCLEOTIDE SEQUENCE [LARGE SCALE GENOMIC DNA]</scope>
    <source>
        <strain evidence="6 7">HYN0069</strain>
    </source>
</reference>
<evidence type="ECO:0000256" key="3">
    <source>
        <dbReference type="ARBA" id="ARBA00022833"/>
    </source>
</evidence>